<evidence type="ECO:0000313" key="1">
    <source>
        <dbReference type="EMBL" id="EMD82429.1"/>
    </source>
</evidence>
<protein>
    <submittedName>
        <fullName evidence="1">Uncharacterized protein</fullName>
    </submittedName>
</protein>
<dbReference type="AlphaFoldDB" id="M2T7D2"/>
<proteinExistence type="predicted"/>
<accession>M2T7D2</accession>
<keyword evidence="2" id="KW-1185">Reference proteome</keyword>
<comment type="caution">
    <text evidence="1">The sequence shown here is derived from an EMBL/GenBank/DDBJ whole genome shotgun (WGS) entry which is preliminary data.</text>
</comment>
<dbReference type="EMBL" id="AMRV01000007">
    <property type="protein sequence ID" value="EMD82429.1"/>
    <property type="molecule type" value="Genomic_DNA"/>
</dbReference>
<reference evidence="1 2" key="1">
    <citation type="journal article" date="2013" name="Genome Announc.">
        <title>Draft Genome Sequence of Strain JLT2015T, Belonging to the Family Sphingomonadaceae of the Alphaproteobacteria.</title>
        <authorList>
            <person name="Tang K."/>
            <person name="Liu K."/>
            <person name="Li S."/>
            <person name="Jiao N."/>
        </authorList>
    </citation>
    <scope>NUCLEOTIDE SEQUENCE [LARGE SCALE GENOMIC DNA]</scope>
    <source>
        <strain evidence="1 2">JLT2015</strain>
    </source>
</reference>
<evidence type="ECO:0000313" key="2">
    <source>
        <dbReference type="Proteomes" id="UP000011717"/>
    </source>
</evidence>
<organism evidence="1 2">
    <name type="scientific">Pacificimonas flava</name>
    <dbReference type="NCBI Taxonomy" id="1234595"/>
    <lineage>
        <taxon>Bacteria</taxon>
        <taxon>Pseudomonadati</taxon>
        <taxon>Pseudomonadota</taxon>
        <taxon>Alphaproteobacteria</taxon>
        <taxon>Sphingomonadales</taxon>
        <taxon>Sphingosinicellaceae</taxon>
        <taxon>Pacificimonas</taxon>
    </lineage>
</organism>
<gene>
    <name evidence="1" type="ORF">C725_2150</name>
</gene>
<sequence length="57" mass="6136">MHIHSLCLLHSASALRPIAMCVTRISHLSQAACSTSACCLTRVVRIVSSCARLGRSR</sequence>
<name>M2T7D2_9SPHN</name>
<dbReference type="Proteomes" id="UP000011717">
    <property type="component" value="Unassembled WGS sequence"/>
</dbReference>